<dbReference type="Gene3D" id="3.30.420.10">
    <property type="entry name" value="Ribonuclease H-like superfamily/Ribonuclease H"/>
    <property type="match status" value="1"/>
</dbReference>
<organism evidence="3 4">
    <name type="scientific">Ceraceosorus guamensis</name>
    <dbReference type="NCBI Taxonomy" id="1522189"/>
    <lineage>
        <taxon>Eukaryota</taxon>
        <taxon>Fungi</taxon>
        <taxon>Dikarya</taxon>
        <taxon>Basidiomycota</taxon>
        <taxon>Ustilaginomycotina</taxon>
        <taxon>Exobasidiomycetes</taxon>
        <taxon>Ceraceosorales</taxon>
        <taxon>Ceraceosoraceae</taxon>
        <taxon>Ceraceosorus</taxon>
    </lineage>
</organism>
<dbReference type="InterPro" id="IPR002156">
    <property type="entry name" value="RNaseH_domain"/>
</dbReference>
<dbReference type="RefSeq" id="XP_025370286.1">
    <property type="nucleotide sequence ID" value="XM_025515631.1"/>
</dbReference>
<dbReference type="STRING" id="1522189.A0A316VZV4"/>
<evidence type="ECO:0000313" key="3">
    <source>
        <dbReference type="EMBL" id="PWN43126.1"/>
    </source>
</evidence>
<dbReference type="Gene3D" id="3.30.230.40">
    <property type="entry name" value="Imidazole glycerol phosphate dehydratase, domain 1"/>
    <property type="match status" value="1"/>
</dbReference>
<dbReference type="InParanoid" id="A0A316VZV4"/>
<name>A0A316VZV4_9BASI</name>
<keyword evidence="4" id="KW-1185">Reference proteome</keyword>
<gene>
    <name evidence="3" type="ORF">IE81DRAFT_341004</name>
</gene>
<feature type="region of interest" description="Disordered" evidence="1">
    <location>
        <begin position="86"/>
        <end position="109"/>
    </location>
</feature>
<feature type="region of interest" description="Disordered" evidence="1">
    <location>
        <begin position="1"/>
        <end position="63"/>
    </location>
</feature>
<dbReference type="GO" id="GO:0003676">
    <property type="term" value="F:nucleic acid binding"/>
    <property type="evidence" value="ECO:0007669"/>
    <property type="project" value="InterPro"/>
</dbReference>
<feature type="compositionally biased region" description="Basic and acidic residues" evidence="1">
    <location>
        <begin position="86"/>
        <end position="96"/>
    </location>
</feature>
<dbReference type="InterPro" id="IPR038494">
    <property type="entry name" value="IGPD_sf"/>
</dbReference>
<reference evidence="3 4" key="1">
    <citation type="journal article" date="2018" name="Mol. Biol. Evol.">
        <title>Broad Genomic Sampling Reveals a Smut Pathogenic Ancestry of the Fungal Clade Ustilaginomycotina.</title>
        <authorList>
            <person name="Kijpornyongpan T."/>
            <person name="Mondo S.J."/>
            <person name="Barry K."/>
            <person name="Sandor L."/>
            <person name="Lee J."/>
            <person name="Lipzen A."/>
            <person name="Pangilinan J."/>
            <person name="LaButti K."/>
            <person name="Hainaut M."/>
            <person name="Henrissat B."/>
            <person name="Grigoriev I.V."/>
            <person name="Spatafora J.W."/>
            <person name="Aime M.C."/>
        </authorList>
    </citation>
    <scope>NUCLEOTIDE SEQUENCE [LARGE SCALE GENOMIC DNA]</scope>
    <source>
        <strain evidence="3 4">MCA 4658</strain>
    </source>
</reference>
<dbReference type="EMBL" id="KZ819373">
    <property type="protein sequence ID" value="PWN43126.1"/>
    <property type="molecule type" value="Genomic_DNA"/>
</dbReference>
<dbReference type="InterPro" id="IPR012337">
    <property type="entry name" value="RNaseH-like_sf"/>
</dbReference>
<feature type="domain" description="RNase H type-1" evidence="2">
    <location>
        <begin position="332"/>
        <end position="499"/>
    </location>
</feature>
<dbReference type="InterPro" id="IPR036397">
    <property type="entry name" value="RNaseH_sf"/>
</dbReference>
<dbReference type="PROSITE" id="PS50879">
    <property type="entry name" value="RNASE_H_1"/>
    <property type="match status" value="1"/>
</dbReference>
<evidence type="ECO:0000259" key="2">
    <source>
        <dbReference type="PROSITE" id="PS50879"/>
    </source>
</evidence>
<dbReference type="SUPFAM" id="SSF53098">
    <property type="entry name" value="Ribonuclease H-like"/>
    <property type="match status" value="1"/>
</dbReference>
<proteinExistence type="predicted"/>
<evidence type="ECO:0000256" key="1">
    <source>
        <dbReference type="SAM" id="MobiDB-lite"/>
    </source>
</evidence>
<dbReference type="AlphaFoldDB" id="A0A316VZV4"/>
<dbReference type="GeneID" id="37037501"/>
<feature type="region of interest" description="Disordered" evidence="1">
    <location>
        <begin position="231"/>
        <end position="264"/>
    </location>
</feature>
<sequence length="854" mass="93467">MAADPRYFELWTKGRQPPPKLATEDKPRDSKPKEKKEPTLNIRLDVPGGVSYAPDQTAPHNPQKRLFVPFMDDGSGRQFYNFQADLEQRTSSKPKSDAWTSVDGNAGPPELLEAAKENETDAKKYMRSIDMTPRSPTLEEHFSAVHLPQPLDAGSSDVTGTDGATIGTGRSAASSKTATFARELAAQSTSTGLAPRVVRDNMAITSTRVPGSIVGSNKVDTSRSAYRVMDEPTAEEKARGFTEYEERSGPGRVPALQMDQTSQAGWRKPRVADEFVADPRIWRPLRLVRRTDPTQMLILCAGLELDKAQAATMVAARSKAVAASMLEGDTAELLKMFGDSEGAKNRAGLGAYFVPPATKGEGEARAEPNLSRRLEMPSFEQKTSGRRAALRAVIAGLEYCRWEDEGFDKVVIGTSEWWIVSAITNDIWTWRRNGWTLTEGSDMGMPGDSVPDRDLWELLDSVVKEYEKLDFTVRFWLLPRSETRPAKELAEEGARSFASLAPLSSKTISNLVWSNGERSDERKLSAKASCPSCPIVSTTLQRPDSLTDAVQWAIQCLGAEFRSKRIEVSECVAARKQRTITAQSLDQQALEALVTICSSTLLKSSGLVEMVLFHRRLRAMQSLHELTTMEAQTGGSTPAPRMKEATFQRMREEQGNLAVGLTPVPKPHAAVLPKPRIAVGPTPCPSSTSLRTVSHLGRASARATTLDHEGPNVKLSLLNERDFALEDGNANKALASSSMGAPPSSNFCVFGTSREEERRARDLLRTPVSSRALLHEFLMSWFKFTGSSAKPSNVCLFFLMAATANGAGTLPVRTASVERITNETKIKCTLSLDVHPQAAPQTISVKTGIGFLDH</sequence>
<dbReference type="Proteomes" id="UP000245783">
    <property type="component" value="Unassembled WGS sequence"/>
</dbReference>
<feature type="compositionally biased region" description="Basic and acidic residues" evidence="1">
    <location>
        <begin position="231"/>
        <end position="249"/>
    </location>
</feature>
<dbReference type="OrthoDB" id="407198at2759"/>
<evidence type="ECO:0000313" key="4">
    <source>
        <dbReference type="Proteomes" id="UP000245783"/>
    </source>
</evidence>
<protein>
    <recommendedName>
        <fullName evidence="2">RNase H type-1 domain-containing protein</fullName>
    </recommendedName>
</protein>
<feature type="compositionally biased region" description="Basic and acidic residues" evidence="1">
    <location>
        <begin position="22"/>
        <end position="38"/>
    </location>
</feature>
<feature type="non-terminal residue" evidence="3">
    <location>
        <position position="854"/>
    </location>
</feature>
<accession>A0A316VZV4</accession>
<dbReference type="GO" id="GO:0004523">
    <property type="term" value="F:RNA-DNA hybrid ribonuclease activity"/>
    <property type="evidence" value="ECO:0007669"/>
    <property type="project" value="InterPro"/>
</dbReference>